<comment type="subcellular location">
    <subcellularLocation>
        <location evidence="1">Cell membrane</location>
        <topology evidence="1">Multi-pass membrane protein</topology>
    </subcellularLocation>
</comment>
<dbReference type="RefSeq" id="WP_320423281.1">
    <property type="nucleotide sequence ID" value="NZ_JAXCLA010000004.1"/>
</dbReference>
<feature type="transmembrane region" description="Helical" evidence="6">
    <location>
        <begin position="220"/>
        <end position="241"/>
    </location>
</feature>
<feature type="transmembrane region" description="Helical" evidence="6">
    <location>
        <begin position="188"/>
        <end position="208"/>
    </location>
</feature>
<dbReference type="PANTHER" id="PTHR30213">
    <property type="entry name" value="INNER MEMBRANE PROTEIN YHJD"/>
    <property type="match status" value="1"/>
</dbReference>
<dbReference type="PANTHER" id="PTHR30213:SF1">
    <property type="entry name" value="INNER MEMBRANE PROTEIN YHJD"/>
    <property type="match status" value="1"/>
</dbReference>
<comment type="caution">
    <text evidence="7">The sequence shown here is derived from an EMBL/GenBank/DDBJ whole genome shotgun (WGS) entry which is preliminary data.</text>
</comment>
<keyword evidence="8" id="KW-1185">Reference proteome</keyword>
<feature type="transmembrane region" description="Helical" evidence="6">
    <location>
        <begin position="145"/>
        <end position="168"/>
    </location>
</feature>
<dbReference type="EMBL" id="JAXCLA010000004">
    <property type="protein sequence ID" value="MDY0745372.1"/>
    <property type="molecule type" value="Genomic_DNA"/>
</dbReference>
<evidence type="ECO:0000256" key="5">
    <source>
        <dbReference type="ARBA" id="ARBA00023136"/>
    </source>
</evidence>
<organism evidence="7 8">
    <name type="scientific">Roseateles agri</name>
    <dbReference type="NCBI Taxonomy" id="3098619"/>
    <lineage>
        <taxon>Bacteria</taxon>
        <taxon>Pseudomonadati</taxon>
        <taxon>Pseudomonadota</taxon>
        <taxon>Betaproteobacteria</taxon>
        <taxon>Burkholderiales</taxon>
        <taxon>Sphaerotilaceae</taxon>
        <taxon>Roseateles</taxon>
    </lineage>
</organism>
<accession>A0ABU5DGF8</accession>
<dbReference type="Proteomes" id="UP001285263">
    <property type="component" value="Unassembled WGS sequence"/>
</dbReference>
<feature type="transmembrane region" description="Helical" evidence="6">
    <location>
        <begin position="32"/>
        <end position="55"/>
    </location>
</feature>
<sequence>MFRMYLKDLYTLTRQAVEAWIDDRASSRGAALAYYTLFSMAPLLLIVTSVAGLWFGADAAREEIVGQLRAVIGDSGAGAIEQLLKNANWPTQGGLLTSGIGLVLMLVGATSVFAELQNTLDMIWRLPTPEHLHGKAWWLLLRTRLMSFGLILGVGFLLIVSLVFSAAFSAIEKAWAPWFGEWQLWAQLANVSISFASMTLLFAMIYKLMPTAKVAWRDVWLGALVTAMLFSVGPSLTGLYIGHSAVATQFGAAGSMVVLLIWIYYSAQIFLLGAEFTWVYAKTLGSCRQDRQGETPPAG</sequence>
<reference evidence="7 8" key="1">
    <citation type="submission" date="2023-11" db="EMBL/GenBank/DDBJ databases">
        <title>Paucibacter sp. nov., isolated from fresh soil in Korea.</title>
        <authorList>
            <person name="Le N.T.T."/>
        </authorList>
    </citation>
    <scope>NUCLEOTIDE SEQUENCE [LARGE SCALE GENOMIC DNA]</scope>
    <source>
        <strain evidence="7 8">R3-3</strain>
    </source>
</reference>
<evidence type="ECO:0000256" key="2">
    <source>
        <dbReference type="ARBA" id="ARBA00022475"/>
    </source>
</evidence>
<evidence type="ECO:0000313" key="7">
    <source>
        <dbReference type="EMBL" id="MDY0745372.1"/>
    </source>
</evidence>
<keyword evidence="4 6" id="KW-1133">Transmembrane helix</keyword>
<feature type="transmembrane region" description="Helical" evidence="6">
    <location>
        <begin position="261"/>
        <end position="281"/>
    </location>
</feature>
<keyword evidence="5 6" id="KW-0472">Membrane</keyword>
<evidence type="ECO:0000256" key="4">
    <source>
        <dbReference type="ARBA" id="ARBA00022989"/>
    </source>
</evidence>
<evidence type="ECO:0000256" key="1">
    <source>
        <dbReference type="ARBA" id="ARBA00004651"/>
    </source>
</evidence>
<evidence type="ECO:0000313" key="8">
    <source>
        <dbReference type="Proteomes" id="UP001285263"/>
    </source>
</evidence>
<keyword evidence="2" id="KW-1003">Cell membrane</keyword>
<dbReference type="Pfam" id="PF03631">
    <property type="entry name" value="Virul_fac_BrkB"/>
    <property type="match status" value="1"/>
</dbReference>
<dbReference type="InterPro" id="IPR017039">
    <property type="entry name" value="Virul_fac_BrkB"/>
</dbReference>
<protein>
    <submittedName>
        <fullName evidence="7">YihY/virulence factor BrkB family protein</fullName>
    </submittedName>
</protein>
<dbReference type="PIRSF" id="PIRSF035875">
    <property type="entry name" value="RNase_BN"/>
    <property type="match status" value="1"/>
</dbReference>
<evidence type="ECO:0000256" key="3">
    <source>
        <dbReference type="ARBA" id="ARBA00022692"/>
    </source>
</evidence>
<keyword evidence="3 6" id="KW-0812">Transmembrane</keyword>
<evidence type="ECO:0000256" key="6">
    <source>
        <dbReference type="SAM" id="Phobius"/>
    </source>
</evidence>
<name>A0ABU5DGF8_9BURK</name>
<gene>
    <name evidence="7" type="ORF">SNE35_12695</name>
</gene>
<feature type="transmembrane region" description="Helical" evidence="6">
    <location>
        <begin position="95"/>
        <end position="116"/>
    </location>
</feature>
<dbReference type="NCBIfam" id="TIGR00765">
    <property type="entry name" value="yihY_not_rbn"/>
    <property type="match status" value="1"/>
</dbReference>
<proteinExistence type="predicted"/>